<dbReference type="InterPro" id="IPR025875">
    <property type="entry name" value="Leu-rich_rpt_4"/>
</dbReference>
<keyword evidence="4" id="KW-1185">Reference proteome</keyword>
<evidence type="ECO:0000313" key="3">
    <source>
        <dbReference type="EMBL" id="QEE16349.1"/>
    </source>
</evidence>
<keyword evidence="1" id="KW-0433">Leucine-rich repeat</keyword>
<dbReference type="EMBL" id="CP042905">
    <property type="protein sequence ID" value="QEE16349.1"/>
    <property type="molecule type" value="Genomic_DNA"/>
</dbReference>
<dbReference type="RefSeq" id="WP_147663233.1">
    <property type="nucleotide sequence ID" value="NZ_CP042905.2"/>
</dbReference>
<evidence type="ECO:0000256" key="1">
    <source>
        <dbReference type="ARBA" id="ARBA00022614"/>
    </source>
</evidence>
<gene>
    <name evidence="3" type="ORF">DSAG12_02179</name>
</gene>
<dbReference type="InterPro" id="IPR032675">
    <property type="entry name" value="LRR_dom_sf"/>
</dbReference>
<organism evidence="3 4">
    <name type="scientific">Promethearchaeum syntrophicum</name>
    <dbReference type="NCBI Taxonomy" id="2594042"/>
    <lineage>
        <taxon>Archaea</taxon>
        <taxon>Promethearchaeati</taxon>
        <taxon>Promethearchaeota</taxon>
        <taxon>Promethearchaeia</taxon>
        <taxon>Promethearchaeales</taxon>
        <taxon>Promethearchaeaceae</taxon>
        <taxon>Promethearchaeum</taxon>
    </lineage>
</organism>
<dbReference type="PROSITE" id="PS51450">
    <property type="entry name" value="LRR"/>
    <property type="match status" value="2"/>
</dbReference>
<evidence type="ECO:0000256" key="2">
    <source>
        <dbReference type="ARBA" id="ARBA00022737"/>
    </source>
</evidence>
<accession>A0A5B9DAT3</accession>
<reference evidence="3 4" key="2">
    <citation type="journal article" date="2024" name="Int. J. Syst. Evol. Microbiol.">
        <title>Promethearchaeum syntrophicum gen. nov., sp. nov., an anaerobic, obligately syntrophic archaeon, the first isolate of the lineage 'Asgard' archaea, and proposal of the new archaeal phylum Promethearchaeota phyl. nov. and kingdom Promethearchaeati regn. nov.</title>
        <authorList>
            <person name="Imachi H."/>
            <person name="Nobu M.K."/>
            <person name="Kato S."/>
            <person name="Takaki Y."/>
            <person name="Miyazaki M."/>
            <person name="Miyata M."/>
            <person name="Ogawara M."/>
            <person name="Saito Y."/>
            <person name="Sakai S."/>
            <person name="Tahara Y.O."/>
            <person name="Takano Y."/>
            <person name="Tasumi E."/>
            <person name="Uematsu K."/>
            <person name="Yoshimura T."/>
            <person name="Itoh T."/>
            <person name="Ohkuma M."/>
            <person name="Takai K."/>
        </authorList>
    </citation>
    <scope>NUCLEOTIDE SEQUENCE [LARGE SCALE GENOMIC DNA]</scope>
    <source>
        <strain evidence="3 4">MK-D1</strain>
    </source>
</reference>
<reference evidence="3 4" key="1">
    <citation type="journal article" date="2020" name="Nature">
        <title>Isolation of an archaeon at the prokaryote-eukaryote interface.</title>
        <authorList>
            <person name="Imachi H."/>
            <person name="Nobu M.K."/>
            <person name="Nakahara N."/>
            <person name="Morono Y."/>
            <person name="Ogawara M."/>
            <person name="Takaki Y."/>
            <person name="Takano Y."/>
            <person name="Uematsu K."/>
            <person name="Ikuta T."/>
            <person name="Ito M."/>
            <person name="Matsui Y."/>
            <person name="Miyazaki M."/>
            <person name="Murata K."/>
            <person name="Saito Y."/>
            <person name="Sakai S."/>
            <person name="Song C."/>
            <person name="Tasumi E."/>
            <person name="Yamanaka Y."/>
            <person name="Yamaguchi T."/>
            <person name="Kamagata Y."/>
            <person name="Tamaki H."/>
            <person name="Takai K."/>
        </authorList>
    </citation>
    <scope>NUCLEOTIDE SEQUENCE [LARGE SCALE GENOMIC DNA]</scope>
    <source>
        <strain evidence="3 4">MK-D1</strain>
    </source>
</reference>
<dbReference type="KEGG" id="psyt:DSAG12_02179"/>
<dbReference type="InterPro" id="IPR003591">
    <property type="entry name" value="Leu-rich_rpt_typical-subtyp"/>
</dbReference>
<dbReference type="Gene3D" id="3.80.10.10">
    <property type="entry name" value="Ribonuclease Inhibitor"/>
    <property type="match status" value="2"/>
</dbReference>
<dbReference type="SMART" id="SM00364">
    <property type="entry name" value="LRR_BAC"/>
    <property type="match status" value="2"/>
</dbReference>
<dbReference type="PANTHER" id="PTHR46652:SF3">
    <property type="entry name" value="LEUCINE-RICH REPEAT-CONTAINING PROTEIN 9"/>
    <property type="match status" value="1"/>
</dbReference>
<name>A0A5B9DAT3_9ARCH</name>
<dbReference type="InterPro" id="IPR050836">
    <property type="entry name" value="SDS22/Internalin_LRR"/>
</dbReference>
<dbReference type="GeneID" id="41330168"/>
<dbReference type="InterPro" id="IPR001611">
    <property type="entry name" value="Leu-rich_rpt"/>
</dbReference>
<dbReference type="Pfam" id="PF12799">
    <property type="entry name" value="LRR_4"/>
    <property type="match status" value="1"/>
</dbReference>
<keyword evidence="2" id="KW-0677">Repeat</keyword>
<evidence type="ECO:0000313" key="4">
    <source>
        <dbReference type="Proteomes" id="UP000321408"/>
    </source>
</evidence>
<dbReference type="Proteomes" id="UP000321408">
    <property type="component" value="Chromosome"/>
</dbReference>
<protein>
    <submittedName>
        <fullName evidence="3">Leucine-rich repeat domain-containing protein</fullName>
    </submittedName>
</protein>
<dbReference type="SMART" id="SM00369">
    <property type="entry name" value="LRR_TYP"/>
    <property type="match status" value="2"/>
</dbReference>
<dbReference type="PANTHER" id="PTHR46652">
    <property type="entry name" value="LEUCINE-RICH REPEAT AND IQ DOMAIN-CONTAINING PROTEIN 1-RELATED"/>
    <property type="match status" value="1"/>
</dbReference>
<sequence>MKKMDLNEDKRKLKKPSHILKDPKYIFDEVNENSSHLLINYIVPKMAHHIITTKKLYPDAVIVNLYDYPEGSLNDLKDLPDEMPHLKTLSLLDTQISNLNYIPKNLPSLRTFAIRDSFFTSFKGSLKSLKGLPTKFPSLETFSIHNCPILTLENIPSSLPKLKKFAVVGCLLKNLRNFPTNVPNLKELSLGSNQLTSLKGLPQNLPHLKKLNVSGNELSSLKSLPKFIDKPINLGLTHNPLRSLCYLKHEFTLKQIYLHEFKRVGFNLNPRFLQLLKDYCVPIEETVEDPGVIGYYDSNVLTKIKKYYEKPTIELIEQFISKSESINEEELDRIIWEADLEDRKLLESHLPKDSPILQKINQRLSINLSSGLKIYK</sequence>
<dbReference type="SUPFAM" id="SSF52058">
    <property type="entry name" value="L domain-like"/>
    <property type="match status" value="1"/>
</dbReference>
<dbReference type="AlphaFoldDB" id="A0A5B9DAT3"/>
<proteinExistence type="predicted"/>